<gene>
    <name evidence="13" type="primary">ZG8_0</name>
    <name evidence="13" type="ORF">Anas_07295</name>
</gene>
<keyword evidence="7" id="KW-0805">Transcription regulation</keyword>
<comment type="similarity">
    <text evidence="2">Belongs to the krueppel C2H2-type zinc-finger protein family.</text>
</comment>
<feature type="domain" description="C2H2-type" evidence="12">
    <location>
        <begin position="101"/>
        <end position="128"/>
    </location>
</feature>
<evidence type="ECO:0000256" key="11">
    <source>
        <dbReference type="PROSITE-ProRule" id="PRU00042"/>
    </source>
</evidence>
<dbReference type="PANTHER" id="PTHR24394:SF44">
    <property type="entry name" value="ZINC FINGER PROTEIN 271-LIKE"/>
    <property type="match status" value="1"/>
</dbReference>
<evidence type="ECO:0000256" key="2">
    <source>
        <dbReference type="ARBA" id="ARBA00006991"/>
    </source>
</evidence>
<keyword evidence="6" id="KW-0862">Zinc</keyword>
<dbReference type="SUPFAM" id="SSF57667">
    <property type="entry name" value="beta-beta-alpha zinc fingers"/>
    <property type="match status" value="3"/>
</dbReference>
<feature type="domain" description="C2H2-type" evidence="12">
    <location>
        <begin position="164"/>
        <end position="191"/>
    </location>
</feature>
<keyword evidence="14" id="KW-1185">Reference proteome</keyword>
<evidence type="ECO:0000256" key="1">
    <source>
        <dbReference type="ARBA" id="ARBA00004123"/>
    </source>
</evidence>
<organism evidence="13 14">
    <name type="scientific">Armadillidium nasatum</name>
    <dbReference type="NCBI Taxonomy" id="96803"/>
    <lineage>
        <taxon>Eukaryota</taxon>
        <taxon>Metazoa</taxon>
        <taxon>Ecdysozoa</taxon>
        <taxon>Arthropoda</taxon>
        <taxon>Crustacea</taxon>
        <taxon>Multicrustacea</taxon>
        <taxon>Malacostraca</taxon>
        <taxon>Eumalacostraca</taxon>
        <taxon>Peracarida</taxon>
        <taxon>Isopoda</taxon>
        <taxon>Oniscidea</taxon>
        <taxon>Crinocheta</taxon>
        <taxon>Armadillidiidae</taxon>
        <taxon>Armadillidium</taxon>
    </lineage>
</organism>
<dbReference type="GO" id="GO:0043565">
    <property type="term" value="F:sequence-specific DNA binding"/>
    <property type="evidence" value="ECO:0007669"/>
    <property type="project" value="UniProtKB-ARBA"/>
</dbReference>
<dbReference type="GO" id="GO:0045893">
    <property type="term" value="P:positive regulation of DNA-templated transcription"/>
    <property type="evidence" value="ECO:0007669"/>
    <property type="project" value="UniProtKB-ARBA"/>
</dbReference>
<dbReference type="Pfam" id="PF23611">
    <property type="entry name" value="zf-C2H2_16"/>
    <property type="match status" value="1"/>
</dbReference>
<keyword evidence="10" id="KW-0539">Nucleus</keyword>
<evidence type="ECO:0000256" key="7">
    <source>
        <dbReference type="ARBA" id="ARBA00023015"/>
    </source>
</evidence>
<comment type="caution">
    <text evidence="13">The sequence shown here is derived from an EMBL/GenBank/DDBJ whole genome shotgun (WGS) entry which is preliminary data.</text>
</comment>
<dbReference type="FunFam" id="3.30.160.60:FF:000145">
    <property type="entry name" value="Zinc finger protein 574"/>
    <property type="match status" value="2"/>
</dbReference>
<evidence type="ECO:0000256" key="3">
    <source>
        <dbReference type="ARBA" id="ARBA00022723"/>
    </source>
</evidence>
<evidence type="ECO:0000256" key="8">
    <source>
        <dbReference type="ARBA" id="ARBA00023125"/>
    </source>
</evidence>
<evidence type="ECO:0000313" key="13">
    <source>
        <dbReference type="EMBL" id="KAB7501384.1"/>
    </source>
</evidence>
<feature type="domain" description="C2H2-type" evidence="12">
    <location>
        <begin position="268"/>
        <end position="286"/>
    </location>
</feature>
<dbReference type="FunFam" id="3.30.160.60:FF:001732">
    <property type="entry name" value="Zgc:162936"/>
    <property type="match status" value="1"/>
</dbReference>
<dbReference type="InterPro" id="IPR056438">
    <property type="entry name" value="Znf-C2H2_CTCF"/>
</dbReference>
<dbReference type="GO" id="GO:0003690">
    <property type="term" value="F:double-stranded DNA binding"/>
    <property type="evidence" value="ECO:0007669"/>
    <property type="project" value="UniProtKB-ARBA"/>
</dbReference>
<dbReference type="Pfam" id="PF00096">
    <property type="entry name" value="zf-C2H2"/>
    <property type="match status" value="4"/>
</dbReference>
<feature type="domain" description="C2H2-type" evidence="12">
    <location>
        <begin position="192"/>
        <end position="225"/>
    </location>
</feature>
<dbReference type="GO" id="GO:0000981">
    <property type="term" value="F:DNA-binding transcription factor activity, RNA polymerase II-specific"/>
    <property type="evidence" value="ECO:0007669"/>
    <property type="project" value="TreeGrafter"/>
</dbReference>
<sequence length="295" mass="35075">MSSFYKQVITLKFYAFLFIFSIPDNFTPQICESHQEHTNWNIDRSLDAREEQIGNSFSINSASQSLNTNFPVRCRHCSFRSPNWKELHFHWLSKHSKDKPYSCSLCQFSCKFKQNLVIHMRIHSGEKPFKCPHCGTVFRHSNSLRRHLKNKIQCNKEILKQNRYSCSMCPLKFYIKNDLRRHIRVHTGEKPYSCPRCFRKFNRKFTLRSHLAKKNACTPHVSSRDYISNSAKNNVKAKRFACTMCDFRFHLRSDLERHILVHTGEKPFSCPRCSRKFRQESHLRKHLAKKILCIP</sequence>
<protein>
    <submittedName>
        <fullName evidence="13">Gastrula zinc finger protein XlCGF8.2DB</fullName>
    </submittedName>
</protein>
<dbReference type="InterPro" id="IPR036236">
    <property type="entry name" value="Znf_C2H2_sf"/>
</dbReference>
<dbReference type="AlphaFoldDB" id="A0A5N5T4B6"/>
<dbReference type="PANTHER" id="PTHR24394">
    <property type="entry name" value="ZINC FINGER PROTEIN"/>
    <property type="match status" value="1"/>
</dbReference>
<dbReference type="InterPro" id="IPR013087">
    <property type="entry name" value="Znf_C2H2_type"/>
</dbReference>
<name>A0A5N5T4B6_9CRUS</name>
<reference evidence="13 14" key="1">
    <citation type="journal article" date="2019" name="PLoS Biol.">
        <title>Sex chromosomes control vertical transmission of feminizing Wolbachia symbionts in an isopod.</title>
        <authorList>
            <person name="Becking T."/>
            <person name="Chebbi M.A."/>
            <person name="Giraud I."/>
            <person name="Moumen B."/>
            <person name="Laverre T."/>
            <person name="Caubet Y."/>
            <person name="Peccoud J."/>
            <person name="Gilbert C."/>
            <person name="Cordaux R."/>
        </authorList>
    </citation>
    <scope>NUCLEOTIDE SEQUENCE [LARGE SCALE GENOMIC DNA]</scope>
    <source>
        <strain evidence="13">ANa2</strain>
        <tissue evidence="13">Whole body excluding digestive tract and cuticle</tissue>
    </source>
</reference>
<dbReference type="FunFam" id="3.30.160.60:FF:001370">
    <property type="entry name" value="Zinc finger protein"/>
    <property type="match status" value="1"/>
</dbReference>
<evidence type="ECO:0000256" key="10">
    <source>
        <dbReference type="ARBA" id="ARBA00023242"/>
    </source>
</evidence>
<keyword evidence="9" id="KW-0804">Transcription</keyword>
<evidence type="ECO:0000256" key="5">
    <source>
        <dbReference type="ARBA" id="ARBA00022771"/>
    </source>
</evidence>
<comment type="subcellular location">
    <subcellularLocation>
        <location evidence="1">Nucleus</location>
    </subcellularLocation>
</comment>
<proteinExistence type="inferred from homology"/>
<feature type="domain" description="C2H2-type" evidence="12">
    <location>
        <begin position="129"/>
        <end position="158"/>
    </location>
</feature>
<dbReference type="PROSITE" id="PS00028">
    <property type="entry name" value="ZINC_FINGER_C2H2_1"/>
    <property type="match status" value="3"/>
</dbReference>
<dbReference type="EMBL" id="SEYY01010835">
    <property type="protein sequence ID" value="KAB7501384.1"/>
    <property type="molecule type" value="Genomic_DNA"/>
</dbReference>
<accession>A0A5N5T4B6</accession>
<dbReference type="GO" id="GO:0008270">
    <property type="term" value="F:zinc ion binding"/>
    <property type="evidence" value="ECO:0007669"/>
    <property type="project" value="UniProtKB-KW"/>
</dbReference>
<evidence type="ECO:0000259" key="12">
    <source>
        <dbReference type="PROSITE" id="PS50157"/>
    </source>
</evidence>
<keyword evidence="4" id="KW-0677">Repeat</keyword>
<evidence type="ECO:0000256" key="9">
    <source>
        <dbReference type="ARBA" id="ARBA00023163"/>
    </source>
</evidence>
<keyword evidence="5 11" id="KW-0863">Zinc-finger</keyword>
<dbReference type="OrthoDB" id="6331701at2759"/>
<evidence type="ECO:0000256" key="4">
    <source>
        <dbReference type="ARBA" id="ARBA00022737"/>
    </source>
</evidence>
<dbReference type="PROSITE" id="PS50157">
    <property type="entry name" value="ZINC_FINGER_C2H2_2"/>
    <property type="match status" value="6"/>
</dbReference>
<dbReference type="Gene3D" id="3.30.160.60">
    <property type="entry name" value="Classic Zinc Finger"/>
    <property type="match status" value="6"/>
</dbReference>
<evidence type="ECO:0000256" key="6">
    <source>
        <dbReference type="ARBA" id="ARBA00022833"/>
    </source>
</evidence>
<keyword evidence="8" id="KW-0238">DNA-binding</keyword>
<evidence type="ECO:0000313" key="14">
    <source>
        <dbReference type="Proteomes" id="UP000326759"/>
    </source>
</evidence>
<dbReference type="GO" id="GO:0005694">
    <property type="term" value="C:chromosome"/>
    <property type="evidence" value="ECO:0007669"/>
    <property type="project" value="UniProtKB-ARBA"/>
</dbReference>
<dbReference type="Proteomes" id="UP000326759">
    <property type="component" value="Unassembled WGS sequence"/>
</dbReference>
<keyword evidence="3" id="KW-0479">Metal-binding</keyword>
<feature type="domain" description="C2H2-type" evidence="12">
    <location>
        <begin position="240"/>
        <end position="267"/>
    </location>
</feature>
<dbReference type="SMART" id="SM00355">
    <property type="entry name" value="ZnF_C2H2"/>
    <property type="match status" value="7"/>
</dbReference>
<dbReference type="GO" id="GO:0005634">
    <property type="term" value="C:nucleus"/>
    <property type="evidence" value="ECO:0007669"/>
    <property type="project" value="UniProtKB-SubCell"/>
</dbReference>
<dbReference type="FunFam" id="3.30.160.60:FF:000710">
    <property type="entry name" value="Zinc finger protein 768"/>
    <property type="match status" value="2"/>
</dbReference>